<reference evidence="1 2" key="1">
    <citation type="submission" date="2019-01" db="EMBL/GenBank/DDBJ databases">
        <title>Genome sequencing of strain FW100M-8.</title>
        <authorList>
            <person name="Heo J."/>
            <person name="Kim S.-J."/>
            <person name="Kim J.-S."/>
            <person name="Hong S.-B."/>
            <person name="Kwon S.-W."/>
        </authorList>
    </citation>
    <scope>NUCLEOTIDE SEQUENCE [LARGE SCALE GENOMIC DNA]</scope>
    <source>
        <strain evidence="1 2">FW100M-8</strain>
    </source>
</reference>
<evidence type="ECO:0000313" key="1">
    <source>
        <dbReference type="EMBL" id="QAY73579.1"/>
    </source>
</evidence>
<dbReference type="RefSeq" id="WP_129190983.1">
    <property type="nucleotide sequence ID" value="NZ_CP035491.1"/>
</dbReference>
<dbReference type="Proteomes" id="UP000291259">
    <property type="component" value="Chromosome"/>
</dbReference>
<dbReference type="OrthoDB" id="3784033at2"/>
<sequence>MDWIVALSLAGASLSGCVTATAPVETRDPAGLSGITASVSQGRVDVSSGRIFVLVTNGRDEPITVASVEVHSPGFEPGMAKQKPTAFPAGRAIAIRLAPTAAICDEPVDPITVRLDVTTPDGAVHDEVAADDPYGSLERIHDQACLGESVAAVAALTLPDHLRSTGSGAERRAVIDIAVAPVGAPADGAAASFHVSGVRGTTLINAEGGFNWDLDLTIAASDPPSTIELPVRPGRCDAHAVAEDKIGTILPFEIETSDGRSGQLGLPANDTLRAELYAYYSERCGLPGSG</sequence>
<proteinExistence type="predicted"/>
<keyword evidence="2" id="KW-1185">Reference proteome</keyword>
<evidence type="ECO:0000313" key="2">
    <source>
        <dbReference type="Proteomes" id="UP000291259"/>
    </source>
</evidence>
<organism evidence="1 2">
    <name type="scientific">Agromyces protaetiae</name>
    <dbReference type="NCBI Taxonomy" id="2509455"/>
    <lineage>
        <taxon>Bacteria</taxon>
        <taxon>Bacillati</taxon>
        <taxon>Actinomycetota</taxon>
        <taxon>Actinomycetes</taxon>
        <taxon>Micrococcales</taxon>
        <taxon>Microbacteriaceae</taxon>
        <taxon>Agromyces</taxon>
    </lineage>
</organism>
<dbReference type="KEGG" id="agf:ET445_09740"/>
<accession>A0A4P6FGJ8</accession>
<dbReference type="AlphaFoldDB" id="A0A4P6FGJ8"/>
<name>A0A4P6FGJ8_9MICO</name>
<dbReference type="EMBL" id="CP035491">
    <property type="protein sequence ID" value="QAY73579.1"/>
    <property type="molecule type" value="Genomic_DNA"/>
</dbReference>
<protein>
    <submittedName>
        <fullName evidence="1">Uncharacterized protein</fullName>
    </submittedName>
</protein>
<gene>
    <name evidence="1" type="ORF">ET445_09740</name>
</gene>